<organism evidence="3 4">
    <name type="scientific">Actinomadura vinacea</name>
    <dbReference type="NCBI Taxonomy" id="115336"/>
    <lineage>
        <taxon>Bacteria</taxon>
        <taxon>Bacillati</taxon>
        <taxon>Actinomycetota</taxon>
        <taxon>Actinomycetes</taxon>
        <taxon>Streptosporangiales</taxon>
        <taxon>Thermomonosporaceae</taxon>
        <taxon>Actinomadura</taxon>
    </lineage>
</organism>
<name>A0ABN3J3Y2_9ACTN</name>
<dbReference type="Proteomes" id="UP001501231">
    <property type="component" value="Unassembled WGS sequence"/>
</dbReference>
<keyword evidence="2" id="KW-0472">Membrane</keyword>
<evidence type="ECO:0008006" key="5">
    <source>
        <dbReference type="Google" id="ProtNLM"/>
    </source>
</evidence>
<gene>
    <name evidence="3" type="ORF">GCM10010191_36630</name>
</gene>
<feature type="compositionally biased region" description="Low complexity" evidence="1">
    <location>
        <begin position="22"/>
        <end position="51"/>
    </location>
</feature>
<dbReference type="InterPro" id="IPR025443">
    <property type="entry name" value="DUF4307"/>
</dbReference>
<feature type="transmembrane region" description="Helical" evidence="2">
    <location>
        <begin position="80"/>
        <end position="100"/>
    </location>
</feature>
<keyword evidence="4" id="KW-1185">Reference proteome</keyword>
<evidence type="ECO:0000313" key="4">
    <source>
        <dbReference type="Proteomes" id="UP001501231"/>
    </source>
</evidence>
<sequence length="190" mass="18837">MSLTTSASRMEIPGMSTSVTPGAAAAGQAAEPGGEGAEGASESGRAADWPGTSGGGPGTPADGGSSGGGRGPEDGKRRGPLGYVVIGVFAAVLAGGWAVIMGNANNTPGIASQTITYVVQSDSSVQVSYAVAKAEGDVVRCTVDAFDTDFAIVASSQITIPAGTKKISRTDTLRTSKRATGARVKDCRKV</sequence>
<accession>A0ABN3J3Y2</accession>
<keyword evidence="2" id="KW-0812">Transmembrane</keyword>
<dbReference type="Pfam" id="PF14155">
    <property type="entry name" value="DUF4307"/>
    <property type="match status" value="1"/>
</dbReference>
<comment type="caution">
    <text evidence="3">The sequence shown here is derived from an EMBL/GenBank/DDBJ whole genome shotgun (WGS) entry which is preliminary data.</text>
</comment>
<evidence type="ECO:0000256" key="2">
    <source>
        <dbReference type="SAM" id="Phobius"/>
    </source>
</evidence>
<protein>
    <recommendedName>
        <fullName evidence="5">DUF4307 domain-containing protein</fullName>
    </recommendedName>
</protein>
<proteinExistence type="predicted"/>
<feature type="region of interest" description="Disordered" evidence="1">
    <location>
        <begin position="1"/>
        <end position="76"/>
    </location>
</feature>
<keyword evidence="2" id="KW-1133">Transmembrane helix</keyword>
<evidence type="ECO:0000256" key="1">
    <source>
        <dbReference type="SAM" id="MobiDB-lite"/>
    </source>
</evidence>
<dbReference type="EMBL" id="BAAARW010000012">
    <property type="protein sequence ID" value="GAA2421684.1"/>
    <property type="molecule type" value="Genomic_DNA"/>
</dbReference>
<evidence type="ECO:0000313" key="3">
    <source>
        <dbReference type="EMBL" id="GAA2421684.1"/>
    </source>
</evidence>
<reference evidence="3 4" key="1">
    <citation type="journal article" date="2019" name="Int. J. Syst. Evol. Microbiol.">
        <title>The Global Catalogue of Microorganisms (GCM) 10K type strain sequencing project: providing services to taxonomists for standard genome sequencing and annotation.</title>
        <authorList>
            <consortium name="The Broad Institute Genomics Platform"/>
            <consortium name="The Broad Institute Genome Sequencing Center for Infectious Disease"/>
            <person name="Wu L."/>
            <person name="Ma J."/>
        </authorList>
    </citation>
    <scope>NUCLEOTIDE SEQUENCE [LARGE SCALE GENOMIC DNA]</scope>
    <source>
        <strain evidence="3 4">JCM 3325</strain>
    </source>
</reference>